<evidence type="ECO:0000313" key="3">
    <source>
        <dbReference type="EMBL" id="MDH0143317.1"/>
    </source>
</evidence>
<comment type="caution">
    <text evidence="3">The sequence shown here is derived from an EMBL/GenBank/DDBJ whole genome shotgun (WGS) entry which is preliminary data.</text>
</comment>
<dbReference type="PROSITE" id="PS51257">
    <property type="entry name" value="PROKAR_LIPOPROTEIN"/>
    <property type="match status" value="1"/>
</dbReference>
<feature type="domain" description="DUF2846" evidence="2">
    <location>
        <begin position="41"/>
        <end position="125"/>
    </location>
</feature>
<dbReference type="Pfam" id="PF11008">
    <property type="entry name" value="DUF2846"/>
    <property type="match status" value="1"/>
</dbReference>
<accession>A0AB73HZR4</accession>
<dbReference type="EMBL" id="JAODZF010000008">
    <property type="protein sequence ID" value="MDH0143317.1"/>
    <property type="molecule type" value="Genomic_DNA"/>
</dbReference>
<reference evidence="3" key="1">
    <citation type="submission" date="2022-09" db="EMBL/GenBank/DDBJ databases">
        <title>Intensive care unit water sources are persistently colonized with multi-drug resistant bacteria and are the site of extensive horizontal gene transfer of antibiotic resistance genes.</title>
        <authorList>
            <person name="Diorio-Toth L."/>
        </authorList>
    </citation>
    <scope>NUCLEOTIDE SEQUENCE</scope>
    <source>
        <strain evidence="3">GD04146</strain>
    </source>
</reference>
<evidence type="ECO:0000313" key="4">
    <source>
        <dbReference type="Proteomes" id="UP001158058"/>
    </source>
</evidence>
<feature type="chain" id="PRO_5044491954" evidence="1">
    <location>
        <begin position="23"/>
        <end position="146"/>
    </location>
</feature>
<name>A0AB73HZR4_AQUAC</name>
<dbReference type="RefSeq" id="WP_280002028.1">
    <property type="nucleotide sequence ID" value="NZ_JAODZF010000008.1"/>
</dbReference>
<gene>
    <name evidence="3" type="ORF">N7380_13415</name>
</gene>
<evidence type="ECO:0000259" key="2">
    <source>
        <dbReference type="Pfam" id="PF11008"/>
    </source>
</evidence>
<dbReference type="Proteomes" id="UP001158058">
    <property type="component" value="Unassembled WGS sequence"/>
</dbReference>
<dbReference type="InterPro" id="IPR016596">
    <property type="entry name" value="UCP012335"/>
</dbReference>
<organism evidence="3 4">
    <name type="scientific">Aquipseudomonas alcaligenes</name>
    <name type="common">Pseudomonas alcaligenes</name>
    <dbReference type="NCBI Taxonomy" id="43263"/>
    <lineage>
        <taxon>Bacteria</taxon>
        <taxon>Pseudomonadati</taxon>
        <taxon>Pseudomonadota</taxon>
        <taxon>Gammaproteobacteria</taxon>
        <taxon>Pseudomonadales</taxon>
        <taxon>Pseudomonadaceae</taxon>
        <taxon>Aquipseudomonas</taxon>
    </lineage>
</organism>
<dbReference type="InterPro" id="IPR022548">
    <property type="entry name" value="DUF2846"/>
</dbReference>
<dbReference type="PIRSF" id="PIRSF012335">
    <property type="entry name" value="UCP012335"/>
    <property type="match status" value="1"/>
</dbReference>
<dbReference type="AlphaFoldDB" id="A0AB73HZR4"/>
<feature type="signal peptide" evidence="1">
    <location>
        <begin position="1"/>
        <end position="22"/>
    </location>
</feature>
<keyword evidence="1" id="KW-0732">Signal</keyword>
<evidence type="ECO:0000256" key="1">
    <source>
        <dbReference type="SAM" id="SignalP"/>
    </source>
</evidence>
<proteinExistence type="predicted"/>
<sequence length="146" mass="15603">MSKKMMCAVALGVALLSGCASVPMESAEKDQALKAFPTPPQDQAGLYIFRDSSLGPVLKKTVKVDGEVVGETAINTYFYRTVTPGEHVLATESEFGDNTLTLNAEAGKNHFVRQYIKFGVFVGGANLEQVSEAEGRKGVSATELAR</sequence>
<protein>
    <submittedName>
        <fullName evidence="3">DUF2846 domain-containing protein</fullName>
    </submittedName>
</protein>